<reference evidence="11 12" key="2">
    <citation type="submission" date="2020-02" db="EMBL/GenBank/DDBJ databases">
        <title>Candidatus Galacturonibacter soehngenii shows hetero-acetogenic catabolism of galacturonic acid but lacks a canonical carbon monoxide dehydrogenase/acetyl-CoA synthase complex.</title>
        <authorList>
            <person name="Diender M."/>
            <person name="Stouten G.R."/>
            <person name="Petersen J.F."/>
            <person name="Nielsen P.H."/>
            <person name="Dueholm M.S."/>
            <person name="Pronk J.T."/>
            <person name="Van Loosdrecht M.C.M."/>
        </authorList>
    </citation>
    <scope>NUCLEOTIDE SEQUENCE [LARGE SCALE GENOMIC DNA]</scope>
    <source>
        <strain evidence="11">GalUA</strain>
    </source>
</reference>
<evidence type="ECO:0000256" key="4">
    <source>
        <dbReference type="ARBA" id="ARBA00022801"/>
    </source>
</evidence>
<evidence type="ECO:0000259" key="10">
    <source>
        <dbReference type="SMART" id="SM00478"/>
    </source>
</evidence>
<organism evidence="11 12">
    <name type="scientific">Candidatus Galacturonatibacter soehngenii</name>
    <dbReference type="NCBI Taxonomy" id="2307010"/>
    <lineage>
        <taxon>Bacteria</taxon>
        <taxon>Bacillati</taxon>
        <taxon>Bacillota</taxon>
        <taxon>Clostridia</taxon>
        <taxon>Lachnospirales</taxon>
        <taxon>Lachnospiraceae</taxon>
        <taxon>Candidatus Galacturonatibacter</taxon>
    </lineage>
</organism>
<keyword evidence="7" id="KW-0511">Multifunctional enzyme</keyword>
<dbReference type="GO" id="GO:0003684">
    <property type="term" value="F:damaged DNA binding"/>
    <property type="evidence" value="ECO:0007669"/>
    <property type="project" value="InterPro"/>
</dbReference>
<dbReference type="Proteomes" id="UP000461768">
    <property type="component" value="Unassembled WGS sequence"/>
</dbReference>
<gene>
    <name evidence="11" type="ORF">F7O84_01700</name>
</gene>
<comment type="catalytic activity">
    <reaction evidence="9">
        <text>2'-deoxyribonucleotide-(2'-deoxyribose 5'-phosphate)-2'-deoxyribonucleotide-DNA = a 3'-end 2'-deoxyribonucleotide-(2,3-dehydro-2,3-deoxyribose 5'-phosphate)-DNA + a 5'-end 5'-phospho-2'-deoxyribonucleoside-DNA + H(+)</text>
        <dbReference type="Rhea" id="RHEA:66592"/>
        <dbReference type="Rhea" id="RHEA-COMP:13180"/>
        <dbReference type="Rhea" id="RHEA-COMP:16897"/>
        <dbReference type="Rhea" id="RHEA-COMP:17067"/>
        <dbReference type="ChEBI" id="CHEBI:15378"/>
        <dbReference type="ChEBI" id="CHEBI:136412"/>
        <dbReference type="ChEBI" id="CHEBI:157695"/>
        <dbReference type="ChEBI" id="CHEBI:167181"/>
        <dbReference type="EC" id="4.2.99.18"/>
    </reaction>
</comment>
<dbReference type="CDD" id="cd00056">
    <property type="entry name" value="ENDO3c"/>
    <property type="match status" value="1"/>
</dbReference>
<keyword evidence="8" id="KW-0326">Glycosidase</keyword>
<evidence type="ECO:0000256" key="5">
    <source>
        <dbReference type="ARBA" id="ARBA00023204"/>
    </source>
</evidence>
<reference evidence="11 12" key="1">
    <citation type="submission" date="2019-09" db="EMBL/GenBank/DDBJ databases">
        <authorList>
            <person name="Valk L.C."/>
        </authorList>
    </citation>
    <scope>NUCLEOTIDE SEQUENCE [LARGE SCALE GENOMIC DNA]</scope>
    <source>
        <strain evidence="11">GalUA</strain>
    </source>
</reference>
<keyword evidence="12" id="KW-1185">Reference proteome</keyword>
<dbReference type="GO" id="GO:0008534">
    <property type="term" value="F:oxidized purine nucleobase lesion DNA N-glycosylase activity"/>
    <property type="evidence" value="ECO:0007669"/>
    <property type="project" value="InterPro"/>
</dbReference>
<dbReference type="PANTHER" id="PTHR10242">
    <property type="entry name" value="8-OXOGUANINE DNA GLYCOSYLASE"/>
    <property type="match status" value="1"/>
</dbReference>
<dbReference type="Pfam" id="PF07934">
    <property type="entry name" value="OGG_N"/>
    <property type="match status" value="1"/>
</dbReference>
<dbReference type="EMBL" id="WAGX01000003">
    <property type="protein sequence ID" value="KAB1440569.1"/>
    <property type="molecule type" value="Genomic_DNA"/>
</dbReference>
<dbReference type="OrthoDB" id="9798522at2"/>
<dbReference type="RefSeq" id="WP_151141141.1">
    <property type="nucleotide sequence ID" value="NZ_WAGX01000003.1"/>
</dbReference>
<dbReference type="SUPFAM" id="SSF48150">
    <property type="entry name" value="DNA-glycosylase"/>
    <property type="match status" value="1"/>
</dbReference>
<dbReference type="InterPro" id="IPR052054">
    <property type="entry name" value="Oxidative_DNA_repair_enzyme"/>
</dbReference>
<keyword evidence="3" id="KW-0227">DNA damage</keyword>
<keyword evidence="4" id="KW-0378">Hydrolase</keyword>
<evidence type="ECO:0000256" key="6">
    <source>
        <dbReference type="ARBA" id="ARBA00023239"/>
    </source>
</evidence>
<keyword evidence="5" id="KW-0234">DNA repair</keyword>
<keyword evidence="6" id="KW-0456">Lyase</keyword>
<name>A0A7V7QNK7_9FIRM</name>
<evidence type="ECO:0000313" key="12">
    <source>
        <dbReference type="Proteomes" id="UP000461768"/>
    </source>
</evidence>
<dbReference type="GO" id="GO:0006284">
    <property type="term" value="P:base-excision repair"/>
    <property type="evidence" value="ECO:0007669"/>
    <property type="project" value="InterPro"/>
</dbReference>
<dbReference type="AlphaFoldDB" id="A0A7V7QNK7"/>
<dbReference type="GO" id="GO:0140078">
    <property type="term" value="F:class I DNA-(apurinic or apyrimidinic site) endonuclease activity"/>
    <property type="evidence" value="ECO:0007669"/>
    <property type="project" value="UniProtKB-EC"/>
</dbReference>
<evidence type="ECO:0000256" key="2">
    <source>
        <dbReference type="ARBA" id="ARBA00012720"/>
    </source>
</evidence>
<evidence type="ECO:0000256" key="8">
    <source>
        <dbReference type="ARBA" id="ARBA00023295"/>
    </source>
</evidence>
<dbReference type="PANTHER" id="PTHR10242:SF2">
    <property type="entry name" value="N-GLYCOSYLASE_DNA LYASE"/>
    <property type="match status" value="1"/>
</dbReference>
<evidence type="ECO:0000256" key="3">
    <source>
        <dbReference type="ARBA" id="ARBA00022763"/>
    </source>
</evidence>
<accession>A0A7V7QNK7</accession>
<protein>
    <recommendedName>
        <fullName evidence="2">DNA-(apurinic or apyrimidinic site) lyase</fullName>
        <ecNumber evidence="2">4.2.99.18</ecNumber>
    </recommendedName>
</protein>
<dbReference type="InterPro" id="IPR003265">
    <property type="entry name" value="HhH-GPD_domain"/>
</dbReference>
<dbReference type="SMART" id="SM00478">
    <property type="entry name" value="ENDO3c"/>
    <property type="match status" value="1"/>
</dbReference>
<evidence type="ECO:0000313" key="11">
    <source>
        <dbReference type="EMBL" id="KAB1440569.1"/>
    </source>
</evidence>
<comment type="caution">
    <text evidence="11">The sequence shown here is derived from an EMBL/GenBank/DDBJ whole genome shotgun (WGS) entry which is preliminary data.</text>
</comment>
<dbReference type="Gene3D" id="3.30.310.260">
    <property type="match status" value="1"/>
</dbReference>
<comment type="similarity">
    <text evidence="1">Belongs to the type-1 OGG1 family.</text>
</comment>
<dbReference type="InterPro" id="IPR011257">
    <property type="entry name" value="DNA_glycosylase"/>
</dbReference>
<evidence type="ECO:0000256" key="1">
    <source>
        <dbReference type="ARBA" id="ARBA00010679"/>
    </source>
</evidence>
<dbReference type="Gene3D" id="1.10.340.30">
    <property type="entry name" value="Hypothetical protein, domain 2"/>
    <property type="match status" value="1"/>
</dbReference>
<dbReference type="Pfam" id="PF00730">
    <property type="entry name" value="HhH-GPD"/>
    <property type="match status" value="1"/>
</dbReference>
<dbReference type="SUPFAM" id="SSF55945">
    <property type="entry name" value="TATA-box binding protein-like"/>
    <property type="match status" value="1"/>
</dbReference>
<evidence type="ECO:0000256" key="9">
    <source>
        <dbReference type="ARBA" id="ARBA00044632"/>
    </source>
</evidence>
<dbReference type="Gene3D" id="1.10.1670.10">
    <property type="entry name" value="Helix-hairpin-Helix base-excision DNA repair enzymes (C-terminal)"/>
    <property type="match status" value="1"/>
</dbReference>
<sequence>MRITEKDNNIILEEMESFDIEQILECGQCFHFEQLDVKEYVIVAKRHLLHIKQINDQIIFFQTSMETFHTVWRPYFDLDRNYNEIKSWLITNEKTLLNRSAELEKAITEYGGIRILNQDFFETLISFIISQNKQIPHIKQIINTISIKYGDLAGEICGKSYYHFPTLLQLAKVTENELRLCKTGFRAPYIVDACEKLLKEIVLESRLLHADSNQTMEELMLIKGVGIKVASCVALFSLSQRNVFPIDVWVKRIMEKIYFEKETKKEEIASLAKQLYGSFGGYAQQYLFYYARENNIKVDER</sequence>
<proteinExistence type="inferred from homology"/>
<evidence type="ECO:0000256" key="7">
    <source>
        <dbReference type="ARBA" id="ARBA00023268"/>
    </source>
</evidence>
<feature type="domain" description="HhH-GPD" evidence="10">
    <location>
        <begin position="129"/>
        <end position="292"/>
    </location>
</feature>
<dbReference type="InterPro" id="IPR023170">
    <property type="entry name" value="HhH_base_excis_C"/>
</dbReference>
<dbReference type="EC" id="4.2.99.18" evidence="2"/>
<dbReference type="InterPro" id="IPR012904">
    <property type="entry name" value="OGG_N"/>
</dbReference>
<dbReference type="GO" id="GO:0006289">
    <property type="term" value="P:nucleotide-excision repair"/>
    <property type="evidence" value="ECO:0007669"/>
    <property type="project" value="InterPro"/>
</dbReference>